<sequence>MMFTIDKSISTAYPGTKMGILVMKEVSCPGSYEEWDTAEFLDELQHRYGHFNRQELKERNPINTYVAYYKKFGQSYHLLAQLESVLKGKKSLNTKSGVLRAMFFSELESMLLTAGHDLSKLRLPLQLKIATGTEVYQSICGKEVTTVNGDMMLCDSSSTISSILRGPDYNSRITSATMEFLFSIYAPPFVDGNYIKVNLEKLEKRIGAFAPFSRTELLQVFS</sequence>
<keyword evidence="2" id="KW-1185">Reference proteome</keyword>
<protein>
    <recommendedName>
        <fullName evidence="3">B3/B4 tRNA-binding domain-containing protein</fullName>
    </recommendedName>
</protein>
<name>A0ABM6EQM7_9CLOT</name>
<accession>A0ABM6EQM7</accession>
<dbReference type="EMBL" id="CP017603">
    <property type="protein sequence ID" value="AOY75317.1"/>
    <property type="molecule type" value="Genomic_DNA"/>
</dbReference>
<evidence type="ECO:0008006" key="3">
    <source>
        <dbReference type="Google" id="ProtNLM"/>
    </source>
</evidence>
<dbReference type="SUPFAM" id="SSF56037">
    <property type="entry name" value="PheT/TilS domain"/>
    <property type="match status" value="1"/>
</dbReference>
<dbReference type="Proteomes" id="UP000177894">
    <property type="component" value="Chromosome"/>
</dbReference>
<proteinExistence type="predicted"/>
<reference evidence="1 2" key="1">
    <citation type="submission" date="2016-10" db="EMBL/GenBank/DDBJ databases">
        <title>Complete Genome Sequence of Acetogen Clostridium formicoaceticum ATCC 27076.</title>
        <authorList>
            <person name="Bao T."/>
            <person name="Cheng C."/>
            <person name="Zhao J."/>
            <person name="Yang S.-T."/>
            <person name="Wang J."/>
            <person name="Wang M."/>
        </authorList>
    </citation>
    <scope>NUCLEOTIDE SEQUENCE [LARGE SCALE GENOMIC DNA]</scope>
    <source>
        <strain evidence="1 2">ATCC 27076</strain>
    </source>
</reference>
<evidence type="ECO:0000313" key="2">
    <source>
        <dbReference type="Proteomes" id="UP000177894"/>
    </source>
</evidence>
<gene>
    <name evidence="1" type="ORF">BJL90_05000</name>
</gene>
<organism evidence="1 2">
    <name type="scientific">Clostridium formicaceticum</name>
    <dbReference type="NCBI Taxonomy" id="1497"/>
    <lineage>
        <taxon>Bacteria</taxon>
        <taxon>Bacillati</taxon>
        <taxon>Bacillota</taxon>
        <taxon>Clostridia</taxon>
        <taxon>Eubacteriales</taxon>
        <taxon>Clostridiaceae</taxon>
        <taxon>Clostridium</taxon>
    </lineage>
</organism>
<evidence type="ECO:0000313" key="1">
    <source>
        <dbReference type="EMBL" id="AOY75317.1"/>
    </source>
</evidence>